<dbReference type="InterPro" id="IPR029241">
    <property type="entry name" value="TSGA13"/>
</dbReference>
<feature type="compositionally biased region" description="Basic and acidic residues" evidence="1">
    <location>
        <begin position="179"/>
        <end position="194"/>
    </location>
</feature>
<dbReference type="AlphaFoldDB" id="A0A7D9IEN1"/>
<feature type="compositionally biased region" description="Polar residues" evidence="1">
    <location>
        <begin position="408"/>
        <end position="420"/>
    </location>
</feature>
<reference evidence="2" key="1">
    <citation type="submission" date="2020-04" db="EMBL/GenBank/DDBJ databases">
        <authorList>
            <person name="Alioto T."/>
            <person name="Alioto T."/>
            <person name="Gomez Garrido J."/>
        </authorList>
    </citation>
    <scope>NUCLEOTIDE SEQUENCE</scope>
    <source>
        <strain evidence="2">A484AB</strain>
    </source>
</reference>
<keyword evidence="3" id="KW-1185">Reference proteome</keyword>
<gene>
    <name evidence="2" type="ORF">PACLA_8A052386</name>
</gene>
<dbReference type="PANTHER" id="PTHR37352:SF1">
    <property type="entry name" value="TESTIS-SPECIFIC GENE 13 PROTEIN"/>
    <property type="match status" value="1"/>
</dbReference>
<evidence type="ECO:0000313" key="2">
    <source>
        <dbReference type="EMBL" id="CAB4005113.1"/>
    </source>
</evidence>
<feature type="region of interest" description="Disordered" evidence="1">
    <location>
        <begin position="120"/>
        <end position="200"/>
    </location>
</feature>
<name>A0A7D9IEN1_PARCT</name>
<feature type="region of interest" description="Disordered" evidence="1">
    <location>
        <begin position="408"/>
        <end position="438"/>
    </location>
</feature>
<organism evidence="2 3">
    <name type="scientific">Paramuricea clavata</name>
    <name type="common">Red gorgonian</name>
    <name type="synonym">Violescent sea-whip</name>
    <dbReference type="NCBI Taxonomy" id="317549"/>
    <lineage>
        <taxon>Eukaryota</taxon>
        <taxon>Metazoa</taxon>
        <taxon>Cnidaria</taxon>
        <taxon>Anthozoa</taxon>
        <taxon>Octocorallia</taxon>
        <taxon>Malacalcyonacea</taxon>
        <taxon>Plexauridae</taxon>
        <taxon>Paramuricea</taxon>
    </lineage>
</organism>
<comment type="caution">
    <text evidence="2">The sequence shown here is derived from an EMBL/GenBank/DDBJ whole genome shotgun (WGS) entry which is preliminary data.</text>
</comment>
<dbReference type="EMBL" id="CACRXK020005098">
    <property type="protein sequence ID" value="CAB4005113.1"/>
    <property type="molecule type" value="Genomic_DNA"/>
</dbReference>
<sequence length="528" mass="61532">MNSSTLPPLLGNYLHEYEEKQTVALARSDEAGPVSEQLEQVKNGSNEVEKKPKHIRTMAHKRHAEAEEKASKEKEEKALHTFKMWNIVKENERKRKQRMLKDRVNLQHQMIKKQDELIQEKHEQQKTEKEKQNSQARTRKQKLGELPQKVQQKQLSKPTNNNKPRKHKPVIPEAQNEQVPEKTCDEEKKSEASQKLDTFSEEDLSEFLEKSIMQDADFHELRYQPLQIQLERLFGDEADGYLNPTVKESPRRVFDLAVARKKGQHGAAALWEALRAYSRQKLVNKDALILPDVKNAYACFVRECLRRHITPIKRNFVSEEETPVNVNPEESDILKDVKYRRHRQELMYRIAHINQDKTKLLFQVIGQPHYSEEKDEDGIRRYYPEITHEENEEKLPLVKLPDIHNNLTSSNTLAMGSTRSVKTKSKGQHLEAQPHESRSKLVFLTEKRATCRGQFAKRLNKDDKEDSNLKQTKSVDILQGSKTPSPVFSQTLWEPLSMQALLDHQVTVLERRNEMAGLDSSQVWNVCR</sequence>
<dbReference type="OrthoDB" id="9946729at2759"/>
<feature type="compositionally biased region" description="Polar residues" evidence="1">
    <location>
        <begin position="149"/>
        <end position="162"/>
    </location>
</feature>
<evidence type="ECO:0000313" key="3">
    <source>
        <dbReference type="Proteomes" id="UP001152795"/>
    </source>
</evidence>
<feature type="compositionally biased region" description="Basic and acidic residues" evidence="1">
    <location>
        <begin position="64"/>
        <end position="77"/>
    </location>
</feature>
<feature type="compositionally biased region" description="Basic residues" evidence="1">
    <location>
        <begin position="51"/>
        <end position="63"/>
    </location>
</feature>
<evidence type="ECO:0000256" key="1">
    <source>
        <dbReference type="SAM" id="MobiDB-lite"/>
    </source>
</evidence>
<dbReference type="PANTHER" id="PTHR37352">
    <property type="entry name" value="TESTIS-SPECIFIC GENE 13 PROTEIN"/>
    <property type="match status" value="1"/>
</dbReference>
<feature type="compositionally biased region" description="Basic and acidic residues" evidence="1">
    <location>
        <begin position="120"/>
        <end position="132"/>
    </location>
</feature>
<proteinExistence type="predicted"/>
<feature type="compositionally biased region" description="Basic and acidic residues" evidence="1">
    <location>
        <begin position="428"/>
        <end position="438"/>
    </location>
</feature>
<accession>A0A7D9IEN1</accession>
<dbReference type="Proteomes" id="UP001152795">
    <property type="component" value="Unassembled WGS sequence"/>
</dbReference>
<protein>
    <submittedName>
        <fullName evidence="2">Uncharacterized protein</fullName>
    </submittedName>
</protein>
<feature type="region of interest" description="Disordered" evidence="1">
    <location>
        <begin position="29"/>
        <end position="77"/>
    </location>
</feature>
<feature type="compositionally biased region" description="Polar residues" evidence="1">
    <location>
        <begin position="37"/>
        <end position="46"/>
    </location>
</feature>